<dbReference type="GO" id="GO:0019068">
    <property type="term" value="P:virion assembly"/>
    <property type="evidence" value="ECO:0007669"/>
    <property type="project" value="InterPro"/>
</dbReference>
<evidence type="ECO:0008006" key="3">
    <source>
        <dbReference type="Google" id="ProtNLM"/>
    </source>
</evidence>
<gene>
    <name evidence="1" type="ORF">Tther_01487</name>
</gene>
<dbReference type="Pfam" id="PF05354">
    <property type="entry name" value="Phage_attach"/>
    <property type="match status" value="1"/>
</dbReference>
<dbReference type="InterPro" id="IPR053734">
    <property type="entry name" value="Phage_Head-Tail_Connect_sf"/>
</dbReference>
<accession>A0A554X0U9</accession>
<proteinExistence type="predicted"/>
<sequence>MTVFSELTRSMSAIVLTTFGEPVVFHLEGQPEALTRRAIFTAMHQDVDTRSGVPVSSTQPMLEVRQVDLPALPTQGDAVTVQGALYLIVDVQPDGHGFLKLMLHKGGSEHEAPTHPDP</sequence>
<comment type="caution">
    <text evidence="1">The sequence shown here is derived from an EMBL/GenBank/DDBJ whole genome shotgun (WGS) entry which is preliminary data.</text>
</comment>
<dbReference type="Proteomes" id="UP000318542">
    <property type="component" value="Unassembled WGS sequence"/>
</dbReference>
<keyword evidence="2" id="KW-1185">Reference proteome</keyword>
<dbReference type="AlphaFoldDB" id="A0A554X0U9"/>
<organism evidence="1 2">
    <name type="scientific">Tepidimonas thermarum</name>
    <dbReference type="NCBI Taxonomy" id="335431"/>
    <lineage>
        <taxon>Bacteria</taxon>
        <taxon>Pseudomonadati</taxon>
        <taxon>Pseudomonadota</taxon>
        <taxon>Betaproteobacteria</taxon>
        <taxon>Burkholderiales</taxon>
        <taxon>Tepidimonas</taxon>
    </lineage>
</organism>
<dbReference type="InterPro" id="IPR008018">
    <property type="entry name" value="Phage_tail_attach_FII"/>
</dbReference>
<evidence type="ECO:0000313" key="2">
    <source>
        <dbReference type="Proteomes" id="UP000318542"/>
    </source>
</evidence>
<evidence type="ECO:0000313" key="1">
    <source>
        <dbReference type="EMBL" id="TSE29438.1"/>
    </source>
</evidence>
<dbReference type="RefSeq" id="WP_425472811.1">
    <property type="nucleotide sequence ID" value="NZ_VJOL01000025.1"/>
</dbReference>
<protein>
    <recommendedName>
        <fullName evidence="3">Phage head-tail joining protein</fullName>
    </recommendedName>
</protein>
<reference evidence="1 2" key="1">
    <citation type="submission" date="2019-07" db="EMBL/GenBank/DDBJ databases">
        <title>Tepidimonas thermarum AA-1 draft genome.</title>
        <authorList>
            <person name="Da Costa M.S."/>
            <person name="Froufe H.J.C."/>
            <person name="Egas C."/>
            <person name="Albuquerque L."/>
        </authorList>
    </citation>
    <scope>NUCLEOTIDE SEQUENCE [LARGE SCALE GENOMIC DNA]</scope>
    <source>
        <strain evidence="1 2">AA-1</strain>
    </source>
</reference>
<dbReference type="Gene3D" id="2.40.10.180">
    <property type="entry name" value="Phage tail proteins"/>
    <property type="match status" value="1"/>
</dbReference>
<name>A0A554X0U9_9BURK</name>
<dbReference type="EMBL" id="VJOL01000025">
    <property type="protein sequence ID" value="TSE29438.1"/>
    <property type="molecule type" value="Genomic_DNA"/>
</dbReference>